<accession>A0A4U0SFH6</accession>
<gene>
    <name evidence="1" type="ORF">FCI23_31015</name>
</gene>
<evidence type="ECO:0000313" key="1">
    <source>
        <dbReference type="EMBL" id="TKA06511.1"/>
    </source>
</evidence>
<dbReference type="EMBL" id="SUMC01000037">
    <property type="protein sequence ID" value="TKA06511.1"/>
    <property type="molecule type" value="Genomic_DNA"/>
</dbReference>
<proteinExistence type="predicted"/>
<sequence>MYAMQYEITLPADYDMEIIRRRVATRGHLTDAYEGLGFKAYLIRERGTDGSPVNQYAPCYLWDDTAGMNRFLWGGGGFNGIIDDFGRPAVHHWTGAAFLEGPARRAAPRAASRHSEPVPAGADPAVVVGRALGEAEKRAGEPGVHSTVVAVDPRHWEVVRLTLWEHAASEADAVRYELLHLSTPHLDEIPVGRQWD</sequence>
<name>A0A4U0SFH6_9ACTN</name>
<organism evidence="1 2">
    <name type="scientific">Actinacidiphila oryziradicis</name>
    <dbReference type="NCBI Taxonomy" id="2571141"/>
    <lineage>
        <taxon>Bacteria</taxon>
        <taxon>Bacillati</taxon>
        <taxon>Actinomycetota</taxon>
        <taxon>Actinomycetes</taxon>
        <taxon>Kitasatosporales</taxon>
        <taxon>Streptomycetaceae</taxon>
        <taxon>Actinacidiphila</taxon>
    </lineage>
</organism>
<comment type="caution">
    <text evidence="1">The sequence shown here is derived from an EMBL/GenBank/DDBJ whole genome shotgun (WGS) entry which is preliminary data.</text>
</comment>
<keyword evidence="2" id="KW-1185">Reference proteome</keyword>
<dbReference type="AlphaFoldDB" id="A0A4U0SFH6"/>
<dbReference type="InterPro" id="IPR032349">
    <property type="entry name" value="DUF4865"/>
</dbReference>
<dbReference type="OrthoDB" id="2065010at2"/>
<protein>
    <submittedName>
        <fullName evidence="1">DUF4865 family protein</fullName>
    </submittedName>
</protein>
<reference evidence="1 2" key="1">
    <citation type="submission" date="2019-04" db="EMBL/GenBank/DDBJ databases">
        <title>Streptomyces oryziradicis sp. nov., a novel actinomycete isolated from rhizosphere soil of rice (Oryza sativa L.).</title>
        <authorList>
            <person name="Li C."/>
        </authorList>
    </citation>
    <scope>NUCLEOTIDE SEQUENCE [LARGE SCALE GENOMIC DNA]</scope>
    <source>
        <strain evidence="1 2">NEAU-C40</strain>
    </source>
</reference>
<evidence type="ECO:0000313" key="2">
    <source>
        <dbReference type="Proteomes" id="UP000305778"/>
    </source>
</evidence>
<dbReference type="RefSeq" id="WP_136727272.1">
    <property type="nucleotide sequence ID" value="NZ_SUMC01000037.1"/>
</dbReference>
<dbReference type="Pfam" id="PF16157">
    <property type="entry name" value="DUF4865"/>
    <property type="match status" value="1"/>
</dbReference>
<dbReference type="Proteomes" id="UP000305778">
    <property type="component" value="Unassembled WGS sequence"/>
</dbReference>